<accession>A0A484HDP5</accession>
<feature type="chain" id="PRO_5019838457" description="Carboxypeptidase regulatory-like domain-containing protein" evidence="1">
    <location>
        <begin position="25"/>
        <end position="165"/>
    </location>
</feature>
<organism evidence="2">
    <name type="scientific">uncultured Desulfobacteraceae bacterium</name>
    <dbReference type="NCBI Taxonomy" id="218296"/>
    <lineage>
        <taxon>Bacteria</taxon>
        <taxon>Pseudomonadati</taxon>
        <taxon>Thermodesulfobacteriota</taxon>
        <taxon>Desulfobacteria</taxon>
        <taxon>Desulfobacterales</taxon>
        <taxon>Desulfobacteraceae</taxon>
        <taxon>environmental samples</taxon>
    </lineage>
</organism>
<feature type="signal peptide" evidence="1">
    <location>
        <begin position="1"/>
        <end position="24"/>
    </location>
</feature>
<protein>
    <recommendedName>
        <fullName evidence="3">Carboxypeptidase regulatory-like domain-containing protein</fullName>
    </recommendedName>
</protein>
<gene>
    <name evidence="2" type="ORF">EPICR_10049</name>
</gene>
<evidence type="ECO:0008006" key="3">
    <source>
        <dbReference type="Google" id="ProtNLM"/>
    </source>
</evidence>
<dbReference type="AlphaFoldDB" id="A0A484HDP5"/>
<name>A0A484HDP5_9BACT</name>
<evidence type="ECO:0000313" key="2">
    <source>
        <dbReference type="EMBL" id="VEN72550.1"/>
    </source>
</evidence>
<keyword evidence="1" id="KW-0732">Signal</keyword>
<sequence>MKAISALALFLCLLTVAAARPAAAGEGAIQGRVELKDESGTVRPGMFLKIFLTREKIPTGPHESLADKKKPEAIDAIISLHVDFYKNLLEKRAMKDFMAGDAESRADGTFLFERVAPGDYHIVIAFPSMIRTRKVAWQVPVHVKSGKTAHVTLNGGNMALPTYRR</sequence>
<reference evidence="2" key="1">
    <citation type="submission" date="2019-01" db="EMBL/GenBank/DDBJ databases">
        <authorList>
            <consortium name="Genoscope - CEA"/>
            <person name="William W."/>
        </authorList>
    </citation>
    <scope>NUCLEOTIDE SEQUENCE</scope>
    <source>
        <strain evidence="2">CR-1</strain>
    </source>
</reference>
<proteinExistence type="predicted"/>
<evidence type="ECO:0000256" key="1">
    <source>
        <dbReference type="SAM" id="SignalP"/>
    </source>
</evidence>
<dbReference type="EMBL" id="CAACVI010000001">
    <property type="protein sequence ID" value="VEN72550.1"/>
    <property type="molecule type" value="Genomic_DNA"/>
</dbReference>